<evidence type="ECO:0000313" key="4">
    <source>
        <dbReference type="Proteomes" id="UP000663864"/>
    </source>
</evidence>
<evidence type="ECO:0000313" key="3">
    <source>
        <dbReference type="EMBL" id="CAF1029361.1"/>
    </source>
</evidence>
<dbReference type="InterPro" id="IPR000772">
    <property type="entry name" value="Ricin_B_lectin"/>
</dbReference>
<protein>
    <recommendedName>
        <fullName evidence="2">Chitin-binding type-2 domain-containing protein</fullName>
    </recommendedName>
</protein>
<sequence>MLIILTTTVLFLSLNLGVNGGFSCGGTDGLFANPFNAKSYFQCKSGIATLGHCEEGTVWNQDKEFCHWKPAKKDKQRYLIVAGGDTQTGKCLDIAGGESELHAQIQLFRCHGKENQQFQLNKDSSLRVMGKCLDIPDSNARDHQSIQLFTCRPEQQNQQYLFDQQDRIQVMGKCLDVPNGNIVNNNPLQLFRCHNQLSQRFTLIPV</sequence>
<dbReference type="Pfam" id="PF00652">
    <property type="entry name" value="Ricin_B_lectin"/>
    <property type="match status" value="1"/>
</dbReference>
<proteinExistence type="predicted"/>
<dbReference type="CDD" id="cd00161">
    <property type="entry name" value="beta-trefoil_Ricin-like"/>
    <property type="match status" value="1"/>
</dbReference>
<dbReference type="GO" id="GO:0005576">
    <property type="term" value="C:extracellular region"/>
    <property type="evidence" value="ECO:0007669"/>
    <property type="project" value="InterPro"/>
</dbReference>
<dbReference type="InterPro" id="IPR035992">
    <property type="entry name" value="Ricin_B-like_lectins"/>
</dbReference>
<gene>
    <name evidence="3" type="ORF">ZHD862_LOCUS13959</name>
</gene>
<organism evidence="3 4">
    <name type="scientific">Rotaria sordida</name>
    <dbReference type="NCBI Taxonomy" id="392033"/>
    <lineage>
        <taxon>Eukaryota</taxon>
        <taxon>Metazoa</taxon>
        <taxon>Spiralia</taxon>
        <taxon>Gnathifera</taxon>
        <taxon>Rotifera</taxon>
        <taxon>Eurotatoria</taxon>
        <taxon>Bdelloidea</taxon>
        <taxon>Philodinida</taxon>
        <taxon>Philodinidae</taxon>
        <taxon>Rotaria</taxon>
    </lineage>
</organism>
<name>A0A814IXY9_9BILA</name>
<dbReference type="Proteomes" id="UP000663864">
    <property type="component" value="Unassembled WGS sequence"/>
</dbReference>
<feature type="chain" id="PRO_5032957210" description="Chitin-binding type-2 domain-containing protein" evidence="1">
    <location>
        <begin position="21"/>
        <end position="206"/>
    </location>
</feature>
<dbReference type="EMBL" id="CAJNOT010000590">
    <property type="protein sequence ID" value="CAF1029361.1"/>
    <property type="molecule type" value="Genomic_DNA"/>
</dbReference>
<dbReference type="GO" id="GO:0008061">
    <property type="term" value="F:chitin binding"/>
    <property type="evidence" value="ECO:0007669"/>
    <property type="project" value="InterPro"/>
</dbReference>
<evidence type="ECO:0000256" key="1">
    <source>
        <dbReference type="SAM" id="SignalP"/>
    </source>
</evidence>
<dbReference type="SUPFAM" id="SSF50370">
    <property type="entry name" value="Ricin B-like lectins"/>
    <property type="match status" value="1"/>
</dbReference>
<dbReference type="Gene3D" id="2.80.10.50">
    <property type="match status" value="2"/>
</dbReference>
<comment type="caution">
    <text evidence="3">The sequence shown here is derived from an EMBL/GenBank/DDBJ whole genome shotgun (WGS) entry which is preliminary data.</text>
</comment>
<accession>A0A814IXY9</accession>
<dbReference type="PROSITE" id="PS50940">
    <property type="entry name" value="CHIT_BIND_II"/>
    <property type="match status" value="1"/>
</dbReference>
<feature type="domain" description="Chitin-binding type-2" evidence="2">
    <location>
        <begin position="21"/>
        <end position="68"/>
    </location>
</feature>
<dbReference type="Gene3D" id="3.20.20.80">
    <property type="entry name" value="Glycosidases"/>
    <property type="match status" value="1"/>
</dbReference>
<dbReference type="PROSITE" id="PS50231">
    <property type="entry name" value="RICIN_B_LECTIN"/>
    <property type="match status" value="1"/>
</dbReference>
<keyword evidence="1" id="KW-0732">Signal</keyword>
<dbReference type="SMART" id="SM00458">
    <property type="entry name" value="RICIN"/>
    <property type="match status" value="1"/>
</dbReference>
<evidence type="ECO:0000259" key="2">
    <source>
        <dbReference type="PROSITE" id="PS50940"/>
    </source>
</evidence>
<reference evidence="3" key="1">
    <citation type="submission" date="2021-02" db="EMBL/GenBank/DDBJ databases">
        <authorList>
            <person name="Nowell W R."/>
        </authorList>
    </citation>
    <scope>NUCLEOTIDE SEQUENCE</scope>
</reference>
<dbReference type="SUPFAM" id="SSF57625">
    <property type="entry name" value="Invertebrate chitin-binding proteins"/>
    <property type="match status" value="1"/>
</dbReference>
<dbReference type="AlphaFoldDB" id="A0A814IXY9"/>
<dbReference type="SMART" id="SM00494">
    <property type="entry name" value="ChtBD2"/>
    <property type="match status" value="1"/>
</dbReference>
<dbReference type="Pfam" id="PF01607">
    <property type="entry name" value="CBM_14"/>
    <property type="match status" value="1"/>
</dbReference>
<dbReference type="InterPro" id="IPR002557">
    <property type="entry name" value="Chitin-bd_dom"/>
</dbReference>
<dbReference type="InterPro" id="IPR036508">
    <property type="entry name" value="Chitin-bd_dom_sf"/>
</dbReference>
<feature type="signal peptide" evidence="1">
    <location>
        <begin position="1"/>
        <end position="20"/>
    </location>
</feature>